<dbReference type="InterPro" id="IPR038981">
    <property type="entry name" value="CID5/CID6"/>
</dbReference>
<dbReference type="PANTHER" id="PTHR37252">
    <property type="entry name" value="POLYADENYLATE-BINDING PROTEIN-INTERACTING PROTEIN 6"/>
    <property type="match status" value="1"/>
</dbReference>
<keyword evidence="1" id="KW-0472">Membrane</keyword>
<evidence type="ECO:0000259" key="2">
    <source>
        <dbReference type="PROSITE" id="PS51140"/>
    </source>
</evidence>
<sequence>MKKEIKTQNKCLTYDRFSSRTIFFNAIDSFVLAIFDVIATTTTSVLSELAVKAGGSGLNPNAAAYVPLYKREADSAKPAAAAAATHDVQHQPYGYGVQGKGSFPGSHMRDDDSEMEMEFLLASFSDLSDESIRDVYLANNGDLDATIEMLTQLEVNLFHQYPFHT</sequence>
<keyword evidence="1" id="KW-1133">Transmembrane helix</keyword>
<dbReference type="PANTHER" id="PTHR37252:SF3">
    <property type="entry name" value="POLYADENYLATE-BINDING PROTEIN-INTERACTING PROTEIN 6"/>
    <property type="match status" value="1"/>
</dbReference>
<evidence type="ECO:0000256" key="1">
    <source>
        <dbReference type="SAM" id="Phobius"/>
    </source>
</evidence>
<feature type="transmembrane region" description="Helical" evidence="1">
    <location>
        <begin position="21"/>
        <end position="39"/>
    </location>
</feature>
<dbReference type="Gene3D" id="1.10.8.10">
    <property type="entry name" value="DNA helicase RuvA subunit, C-terminal domain"/>
    <property type="match status" value="1"/>
</dbReference>
<dbReference type="Pfam" id="PF02845">
    <property type="entry name" value="CUE"/>
    <property type="match status" value="1"/>
</dbReference>
<dbReference type="InterPro" id="IPR041806">
    <property type="entry name" value="CID5/6/7_CUE"/>
</dbReference>
<dbReference type="InterPro" id="IPR009060">
    <property type="entry name" value="UBA-like_sf"/>
</dbReference>
<dbReference type="CDD" id="cd14371">
    <property type="entry name" value="CUE_CID7_like"/>
    <property type="match status" value="1"/>
</dbReference>
<dbReference type="PROSITE" id="PS51140">
    <property type="entry name" value="CUE"/>
    <property type="match status" value="1"/>
</dbReference>
<dbReference type="SMR" id="A0A816M579"/>
<evidence type="ECO:0000313" key="3">
    <source>
        <dbReference type="EMBL" id="CAF1948037.1"/>
    </source>
</evidence>
<accession>A0A816M579</accession>
<dbReference type="GO" id="GO:0043130">
    <property type="term" value="F:ubiquitin binding"/>
    <property type="evidence" value="ECO:0007669"/>
    <property type="project" value="InterPro"/>
</dbReference>
<protein>
    <submittedName>
        <fullName evidence="3">(rape) hypothetical protein</fullName>
    </submittedName>
</protein>
<proteinExistence type="predicted"/>
<dbReference type="InterPro" id="IPR003892">
    <property type="entry name" value="CUE"/>
</dbReference>
<reference evidence="3" key="1">
    <citation type="submission" date="2021-01" db="EMBL/GenBank/DDBJ databases">
        <authorList>
            <consortium name="Genoscope - CEA"/>
            <person name="William W."/>
        </authorList>
    </citation>
    <scope>NUCLEOTIDE SEQUENCE</scope>
</reference>
<organism evidence="3">
    <name type="scientific">Brassica napus</name>
    <name type="common">Rape</name>
    <dbReference type="NCBI Taxonomy" id="3708"/>
    <lineage>
        <taxon>Eukaryota</taxon>
        <taxon>Viridiplantae</taxon>
        <taxon>Streptophyta</taxon>
        <taxon>Embryophyta</taxon>
        <taxon>Tracheophyta</taxon>
        <taxon>Spermatophyta</taxon>
        <taxon>Magnoliopsida</taxon>
        <taxon>eudicotyledons</taxon>
        <taxon>Gunneridae</taxon>
        <taxon>Pentapetalae</taxon>
        <taxon>rosids</taxon>
        <taxon>malvids</taxon>
        <taxon>Brassicales</taxon>
        <taxon>Brassicaceae</taxon>
        <taxon>Brassiceae</taxon>
        <taxon>Brassica</taxon>
    </lineage>
</organism>
<gene>
    <name evidence="3" type="ORF">DARMORV10_C07P03200.1</name>
</gene>
<dbReference type="AlphaFoldDB" id="A0A816M579"/>
<dbReference type="SUPFAM" id="SSF46934">
    <property type="entry name" value="UBA-like"/>
    <property type="match status" value="1"/>
</dbReference>
<dbReference type="EMBL" id="HG994371">
    <property type="protein sequence ID" value="CAF1948037.1"/>
    <property type="molecule type" value="Genomic_DNA"/>
</dbReference>
<name>A0A816M579_BRANA</name>
<keyword evidence="1" id="KW-0812">Transmembrane</keyword>
<dbReference type="Proteomes" id="UP001295469">
    <property type="component" value="Chromosome C07"/>
</dbReference>
<feature type="domain" description="CUE" evidence="2">
    <location>
        <begin position="112"/>
        <end position="155"/>
    </location>
</feature>